<keyword evidence="3" id="KW-1185">Reference proteome</keyword>
<evidence type="ECO:0000259" key="1">
    <source>
        <dbReference type="Pfam" id="PF23019"/>
    </source>
</evidence>
<accession>A0ABY4GAK0</accession>
<dbReference type="Pfam" id="PF23019">
    <property type="entry name" value="DUF7033"/>
    <property type="match status" value="1"/>
</dbReference>
<dbReference type="Proteomes" id="UP000830401">
    <property type="component" value="Chromosome"/>
</dbReference>
<evidence type="ECO:0000313" key="2">
    <source>
        <dbReference type="EMBL" id="UOQ67926.1"/>
    </source>
</evidence>
<dbReference type="RefSeq" id="WP_245124249.1">
    <property type="nucleotide sequence ID" value="NZ_CP095061.1"/>
</dbReference>
<protein>
    <recommendedName>
        <fullName evidence="1">DUF7033 domain-containing protein</fullName>
    </recommendedName>
</protein>
<dbReference type="InterPro" id="IPR054297">
    <property type="entry name" value="DUF7033"/>
</dbReference>
<dbReference type="EMBL" id="CP095061">
    <property type="protein sequence ID" value="UOQ67926.1"/>
    <property type="molecule type" value="Genomic_DNA"/>
</dbReference>
<reference evidence="2" key="1">
    <citation type="submission" date="2022-04" db="EMBL/GenBank/DDBJ databases">
        <title>Hymenobacter sp. isolated from the air.</title>
        <authorList>
            <person name="Won M."/>
            <person name="Lee C.-M."/>
            <person name="Woen H.-Y."/>
            <person name="Kwon S.-W."/>
        </authorList>
    </citation>
    <scope>NUCLEOTIDE SEQUENCE</scope>
    <source>
        <strain evidence="2">5420S-77</strain>
    </source>
</reference>
<name>A0ABY4GAK0_9BACT</name>
<evidence type="ECO:0000313" key="3">
    <source>
        <dbReference type="Proteomes" id="UP000830401"/>
    </source>
</evidence>
<proteinExistence type="predicted"/>
<organism evidence="2 3">
    <name type="scientific">Hymenobacter volaticus</name>
    <dbReference type="NCBI Taxonomy" id="2932254"/>
    <lineage>
        <taxon>Bacteria</taxon>
        <taxon>Pseudomonadati</taxon>
        <taxon>Bacteroidota</taxon>
        <taxon>Cytophagia</taxon>
        <taxon>Cytophagales</taxon>
        <taxon>Hymenobacteraceae</taxon>
        <taxon>Hymenobacter</taxon>
    </lineage>
</organism>
<feature type="domain" description="DUF7033" evidence="1">
    <location>
        <begin position="99"/>
        <end position="186"/>
    </location>
</feature>
<sequence length="203" mass="23054">MLPPLSVIAPVSVELRLAYVLHHFRQAYAEVPEVSIGYANQQPQVEVVASAGDFFARQEPYPPAPSLREWQGQLLPFFFDLNPAQPLLELLPAKHARINADLLAAAFYLLSGWQEYFSEERDRHGRFPYAASVQHHYSFVAVPVVNYYFDILKTAVEHTTGQILHPRLWVNEAPFATFITHDIDELRSAWKAPPKLLCNVATC</sequence>
<gene>
    <name evidence="2" type="ORF">MUN86_08750</name>
</gene>